<proteinExistence type="predicted"/>
<organism evidence="2 3">
    <name type="scientific">Exophiala sideris</name>
    <dbReference type="NCBI Taxonomy" id="1016849"/>
    <lineage>
        <taxon>Eukaryota</taxon>
        <taxon>Fungi</taxon>
        <taxon>Dikarya</taxon>
        <taxon>Ascomycota</taxon>
        <taxon>Pezizomycotina</taxon>
        <taxon>Eurotiomycetes</taxon>
        <taxon>Chaetothyriomycetidae</taxon>
        <taxon>Chaetothyriales</taxon>
        <taxon>Herpotrichiellaceae</taxon>
        <taxon>Exophiala</taxon>
    </lineage>
</organism>
<evidence type="ECO:0000313" key="2">
    <source>
        <dbReference type="EMBL" id="KIV85934.1"/>
    </source>
</evidence>
<feature type="transmembrane region" description="Helical" evidence="1">
    <location>
        <begin position="18"/>
        <end position="38"/>
    </location>
</feature>
<keyword evidence="1" id="KW-0472">Membrane</keyword>
<dbReference type="EMBL" id="KN846951">
    <property type="protein sequence ID" value="KIV85934.1"/>
    <property type="molecule type" value="Genomic_DNA"/>
</dbReference>
<dbReference type="HOGENOM" id="CLU_038504_0_0_1"/>
<dbReference type="OrthoDB" id="5593235at2759"/>
<accession>A0A0D1YWM3</accession>
<name>A0A0D1YWM3_9EURO</name>
<dbReference type="Proteomes" id="UP000053599">
    <property type="component" value="Unassembled WGS sequence"/>
</dbReference>
<evidence type="ECO:0000313" key="3">
    <source>
        <dbReference type="Proteomes" id="UP000053599"/>
    </source>
</evidence>
<gene>
    <name evidence="2" type="ORF">PV11_01584</name>
</gene>
<keyword evidence="1" id="KW-0812">Transmembrane</keyword>
<reference evidence="2 3" key="1">
    <citation type="submission" date="2015-01" db="EMBL/GenBank/DDBJ databases">
        <title>The Genome Sequence of Exophiala sideris CBS121828.</title>
        <authorList>
            <consortium name="The Broad Institute Genomics Platform"/>
            <person name="Cuomo C."/>
            <person name="de Hoog S."/>
            <person name="Gorbushina A."/>
            <person name="Stielow B."/>
            <person name="Teixiera M."/>
            <person name="Abouelleil A."/>
            <person name="Chapman S.B."/>
            <person name="Priest M."/>
            <person name="Young S.K."/>
            <person name="Wortman J."/>
            <person name="Nusbaum C."/>
            <person name="Birren B."/>
        </authorList>
    </citation>
    <scope>NUCLEOTIDE SEQUENCE [LARGE SCALE GENOMIC DNA]</scope>
    <source>
        <strain evidence="2 3">CBS 121828</strain>
    </source>
</reference>
<dbReference type="AlphaFoldDB" id="A0A0D1YWM3"/>
<protein>
    <submittedName>
        <fullName evidence="2">Uncharacterized protein</fullName>
    </submittedName>
</protein>
<sequence length="408" mass="46946">MTGPALQFNGKRSSRRRLIIALVIFFISAISISIYTFARQTYHGELQFPTPESASGFSKDVRVEQFIKPEGIKIIGLVFFGRKNRVEILRCFLERNLVDNGGWLDEIHWVKNTDKPKDLEYLDEILASSSRYKKIELEGTGFIGYGYAWTHLEPGQLYIKIDDDVPWFADDTIPRVVTSKIAHPEYLLVSANLINSPLMGWVHYHMGAMHPYLPEFDVYDPPLLDAVTSNPSRKAWRYTAYPNWTGPDDYFFDAFQDPPYDGHRWLRLQNDSDIHRTPVNDIEYKTWGNAVQSWAIAAQGHYSFLENLADGRLDRYKMGKNWLTDYRRLSINFIAIMADDVLNNLPMDTVDEEWLTVALPKTLGRSIAVETDALAVHFTFGGQGKMQQTDLLARYHDYALENACARRV</sequence>
<keyword evidence="1" id="KW-1133">Transmembrane helix</keyword>
<evidence type="ECO:0000256" key="1">
    <source>
        <dbReference type="SAM" id="Phobius"/>
    </source>
</evidence>